<dbReference type="Gene3D" id="6.10.250.2410">
    <property type="match status" value="1"/>
</dbReference>
<evidence type="ECO:0000313" key="1">
    <source>
        <dbReference type="EMBL" id="EEZ93172.1"/>
    </source>
</evidence>
<proteinExistence type="predicted"/>
<sequence length="221" mass="25906">MDHEEIYKLILNDELGWEHLITTIIKDEGMDPMDIDLIKIADRFAALISKINQIDFRFGGKFVYTAAILLKMKSDTVVDEILELNVKKQHEAQQRYIKAVPFDIAVTSKLPIFRSRKITLTELINTIREAMRYNTKQKINFELKLKEVKIEDRIRTLLLKLAKLFNAKELVLFSELVNKKNDRKEIIYTLLPLLFISNMNKVEISQSEPFEEIYIKSRVSS</sequence>
<reference evidence="1 2" key="1">
    <citation type="journal article" date="2010" name="Proc. Natl. Acad. Sci. U.S.A.">
        <title>Enigmatic, ultrasmall, uncultivated Archaea.</title>
        <authorList>
            <person name="Baker B.J."/>
            <person name="Comolli L.R."/>
            <person name="Dick G.J."/>
            <person name="Hauser L.J."/>
            <person name="Hyatt D."/>
            <person name="Dill B.D."/>
            <person name="Land M.L."/>
            <person name="Verberkmoes N.C."/>
            <person name="Hettich R.L."/>
            <person name="Banfield J.F."/>
        </authorList>
    </citation>
    <scope>NUCLEOTIDE SEQUENCE [LARGE SCALE GENOMIC DNA]</scope>
</reference>
<dbReference type="EMBL" id="GG730040">
    <property type="protein sequence ID" value="EEZ93172.1"/>
    <property type="molecule type" value="Genomic_DNA"/>
</dbReference>
<dbReference type="PANTHER" id="PTHR33969">
    <property type="entry name" value="SEGREGATION AND CONDENSATION PROTEIN A"/>
    <property type="match status" value="1"/>
</dbReference>
<accession>D2EEF4</accession>
<dbReference type="Pfam" id="PF02616">
    <property type="entry name" value="SMC_ScpA"/>
    <property type="match status" value="2"/>
</dbReference>
<protein>
    <submittedName>
        <fullName evidence="1">Chromosome segregation and condensation protein ScpA</fullName>
    </submittedName>
</protein>
<organism evidence="1 2">
    <name type="scientific">Candidatus Parvarchaeum acidiphilum ARMAN-4</name>
    <dbReference type="NCBI Taxonomy" id="662760"/>
    <lineage>
        <taxon>Archaea</taxon>
        <taxon>Candidatus Parvarchaeota</taxon>
        <taxon>Candidatus Parvarchaeum</taxon>
    </lineage>
</organism>
<dbReference type="AlphaFoldDB" id="D2EEF4"/>
<name>D2EEF4_PARA4</name>
<dbReference type="InterPro" id="IPR023093">
    <property type="entry name" value="ScpA-like_C"/>
</dbReference>
<gene>
    <name evidence="1" type="ORF">BJBARM4_0094</name>
</gene>
<dbReference type="PANTHER" id="PTHR33969:SF2">
    <property type="entry name" value="SEGREGATION AND CONDENSATION PROTEIN A"/>
    <property type="match status" value="1"/>
</dbReference>
<dbReference type="Proteomes" id="UP000009375">
    <property type="component" value="Unassembled WGS sequence"/>
</dbReference>
<evidence type="ECO:0000313" key="2">
    <source>
        <dbReference type="Proteomes" id="UP000009375"/>
    </source>
</evidence>
<dbReference type="InterPro" id="IPR003768">
    <property type="entry name" value="ScpA"/>
</dbReference>
<dbReference type="Gene3D" id="1.10.10.580">
    <property type="entry name" value="Structural maintenance of chromosome 1. Chain E"/>
    <property type="match status" value="1"/>
</dbReference>